<dbReference type="PANTHER" id="PTHR43876">
    <property type="entry name" value="UBIQUINONE BIOSYNTHESIS MONOOXYGENASE COQ6, MITOCHONDRIAL"/>
    <property type="match status" value="1"/>
</dbReference>
<reference evidence="8 9" key="1">
    <citation type="submission" date="2016-11" db="EMBL/GenBank/DDBJ databases">
        <title>Draft Genome Sequences of Nine Cyanobacterial Strains from Diverse Habitats.</title>
        <authorList>
            <person name="Zhu T."/>
            <person name="Hou S."/>
            <person name="Lu X."/>
            <person name="Hess W.R."/>
        </authorList>
    </citation>
    <scope>NUCLEOTIDE SEQUENCE [LARGE SCALE GENOMIC DNA]</scope>
    <source>
        <strain evidence="8 9">NIES-593</strain>
    </source>
</reference>
<dbReference type="Pfam" id="PF01494">
    <property type="entry name" value="FAD_binding_3"/>
    <property type="match status" value="1"/>
</dbReference>
<dbReference type="EMBL" id="MRCB01000017">
    <property type="protein sequence ID" value="OKH21869.1"/>
    <property type="molecule type" value="Genomic_DNA"/>
</dbReference>
<dbReference type="PRINTS" id="PR00420">
    <property type="entry name" value="RNGMNOXGNASE"/>
</dbReference>
<evidence type="ECO:0000256" key="2">
    <source>
        <dbReference type="ARBA" id="ARBA00005349"/>
    </source>
</evidence>
<dbReference type="NCBIfam" id="TIGR01988">
    <property type="entry name" value="Ubi-OHases"/>
    <property type="match status" value="1"/>
</dbReference>
<dbReference type="GO" id="GO:0006744">
    <property type="term" value="P:ubiquinone biosynthetic process"/>
    <property type="evidence" value="ECO:0007669"/>
    <property type="project" value="InterPro"/>
</dbReference>
<dbReference type="GO" id="GO:0071949">
    <property type="term" value="F:FAD binding"/>
    <property type="evidence" value="ECO:0007669"/>
    <property type="project" value="InterPro"/>
</dbReference>
<evidence type="ECO:0000313" key="8">
    <source>
        <dbReference type="EMBL" id="OKH21869.1"/>
    </source>
</evidence>
<dbReference type="Gene3D" id="3.50.50.60">
    <property type="entry name" value="FAD/NAD(P)-binding domain"/>
    <property type="match status" value="2"/>
</dbReference>
<dbReference type="SUPFAM" id="SSF51905">
    <property type="entry name" value="FAD/NAD(P)-binding domain"/>
    <property type="match status" value="1"/>
</dbReference>
<evidence type="ECO:0000313" key="9">
    <source>
        <dbReference type="Proteomes" id="UP000186868"/>
    </source>
</evidence>
<dbReference type="GO" id="GO:0110142">
    <property type="term" value="C:ubiquinone biosynthesis complex"/>
    <property type="evidence" value="ECO:0007669"/>
    <property type="project" value="UniProtKB-ARBA"/>
</dbReference>
<organism evidence="8 9">
    <name type="scientific">Hydrococcus rivularis NIES-593</name>
    <dbReference type="NCBI Taxonomy" id="1921803"/>
    <lineage>
        <taxon>Bacteria</taxon>
        <taxon>Bacillati</taxon>
        <taxon>Cyanobacteriota</taxon>
        <taxon>Cyanophyceae</taxon>
        <taxon>Pleurocapsales</taxon>
        <taxon>Hydrococcaceae</taxon>
        <taxon>Hydrococcus</taxon>
    </lineage>
</organism>
<evidence type="ECO:0000256" key="6">
    <source>
        <dbReference type="ARBA" id="ARBA00023033"/>
    </source>
</evidence>
<accession>A0A1U7HE71</accession>
<feature type="domain" description="FAD-binding" evidence="7">
    <location>
        <begin position="19"/>
        <end position="353"/>
    </location>
</feature>
<evidence type="ECO:0000256" key="3">
    <source>
        <dbReference type="ARBA" id="ARBA00022630"/>
    </source>
</evidence>
<evidence type="ECO:0000256" key="1">
    <source>
        <dbReference type="ARBA" id="ARBA00001974"/>
    </source>
</evidence>
<evidence type="ECO:0000256" key="4">
    <source>
        <dbReference type="ARBA" id="ARBA00022827"/>
    </source>
</evidence>
<keyword evidence="9" id="KW-1185">Reference proteome</keyword>
<dbReference type="InterPro" id="IPR002938">
    <property type="entry name" value="FAD-bd"/>
</dbReference>
<keyword evidence="4" id="KW-0274">FAD</keyword>
<comment type="caution">
    <text evidence="8">The sequence shown here is derived from an EMBL/GenBank/DDBJ whole genome shotgun (WGS) entry which is preliminary data.</text>
</comment>
<dbReference type="PANTHER" id="PTHR43876:SF7">
    <property type="entry name" value="UBIQUINONE BIOSYNTHESIS MONOOXYGENASE COQ6, MITOCHONDRIAL"/>
    <property type="match status" value="1"/>
</dbReference>
<keyword evidence="6" id="KW-0503">Monooxygenase</keyword>
<comment type="cofactor">
    <cofactor evidence="1">
        <name>FAD</name>
        <dbReference type="ChEBI" id="CHEBI:57692"/>
    </cofactor>
</comment>
<dbReference type="InterPro" id="IPR018168">
    <property type="entry name" value="Ubi_Hdrlase_CS"/>
</dbReference>
<dbReference type="GO" id="GO:0004497">
    <property type="term" value="F:monooxygenase activity"/>
    <property type="evidence" value="ECO:0007669"/>
    <property type="project" value="UniProtKB-KW"/>
</dbReference>
<gene>
    <name evidence="8" type="ORF">NIES593_14460</name>
</gene>
<name>A0A1U7HE71_9CYAN</name>
<dbReference type="InterPro" id="IPR036188">
    <property type="entry name" value="FAD/NAD-bd_sf"/>
</dbReference>
<dbReference type="Proteomes" id="UP000186868">
    <property type="component" value="Unassembled WGS sequence"/>
</dbReference>
<evidence type="ECO:0000259" key="7">
    <source>
        <dbReference type="Pfam" id="PF01494"/>
    </source>
</evidence>
<keyword evidence="3" id="KW-0285">Flavoprotein</keyword>
<dbReference type="AlphaFoldDB" id="A0A1U7HE71"/>
<dbReference type="InterPro" id="IPR051205">
    <property type="entry name" value="UbiH/COQ6_monooxygenase"/>
</dbReference>
<dbReference type="STRING" id="1921803.NIES593_14460"/>
<dbReference type="InterPro" id="IPR010971">
    <property type="entry name" value="UbiH/COQ6"/>
</dbReference>
<dbReference type="PROSITE" id="PS01304">
    <property type="entry name" value="UBIH"/>
    <property type="match status" value="1"/>
</dbReference>
<dbReference type="FunFam" id="3.50.50.60:FF:000021">
    <property type="entry name" value="Ubiquinone biosynthesis monooxygenase COQ6"/>
    <property type="match status" value="1"/>
</dbReference>
<dbReference type="RefSeq" id="WP_073600256.1">
    <property type="nucleotide sequence ID" value="NZ_MRCB01000017.1"/>
</dbReference>
<protein>
    <submittedName>
        <fullName evidence="8">2-octaprenyl-6-methoxyphenyl hydroxylase</fullName>
    </submittedName>
</protein>
<keyword evidence="5" id="KW-0560">Oxidoreductase</keyword>
<dbReference type="NCBIfam" id="NF005612">
    <property type="entry name" value="PRK07364.1"/>
    <property type="match status" value="1"/>
</dbReference>
<sequence length="414" mass="46369">MTLERQSHLRESLDLNFDCDLAIVGGGIVGATLAAALKDSKLKILLIEAQPFKVAAARRQAYALSVLSGRVFEGIGVWKEIFPYIGKFCHIRLSDADYPGIVKFHTSDLGTEYLGYVAEHHVVLKALQEFIANCSNVSWLRPAEVIAVDYQHSGATISVKVEGEQQQIRTKLVVGADGARSRIRSLAGIKTKGWKYWQSCVTFTIKHQATANETAFERFWPAGPMGILPLPGNRCQIVWTAPHDRAKALQELDEKEFLAKLEYHTGGLLGRLEMASDRYLFPVQLMQCDRYTKSRLALIGDAAHCCHPVGGQGLNLGIRDAAALAQVLKEAREKEEDIGDIRVLKRYERWRKPENLTILGFTDFLDRLFSNNWLPIVAVRRLGLLMLHHLPPLKIFALQLMTGLKGRKPQLAQH</sequence>
<dbReference type="OrthoDB" id="9766816at2"/>
<dbReference type="GO" id="GO:0016705">
    <property type="term" value="F:oxidoreductase activity, acting on paired donors, with incorporation or reduction of molecular oxygen"/>
    <property type="evidence" value="ECO:0007669"/>
    <property type="project" value="InterPro"/>
</dbReference>
<evidence type="ECO:0000256" key="5">
    <source>
        <dbReference type="ARBA" id="ARBA00023002"/>
    </source>
</evidence>
<proteinExistence type="inferred from homology"/>
<comment type="similarity">
    <text evidence="2">Belongs to the UbiH/COQ6 family.</text>
</comment>